<sequence length="57" mass="6436">LEGHQTNTAALQPIAGDAIDHWIPPRQGYLKCNIDASFYATDSRWCLRDHQGRQKGN</sequence>
<name>A0A392RSZ8_9FABA</name>
<protein>
    <submittedName>
        <fullName evidence="1">Uncharacterized protein</fullName>
    </submittedName>
</protein>
<feature type="non-terminal residue" evidence="1">
    <location>
        <position position="1"/>
    </location>
</feature>
<dbReference type="AlphaFoldDB" id="A0A392RSZ8"/>
<proteinExistence type="predicted"/>
<dbReference type="Proteomes" id="UP000265520">
    <property type="component" value="Unassembled WGS sequence"/>
</dbReference>
<evidence type="ECO:0000313" key="1">
    <source>
        <dbReference type="EMBL" id="MCI38910.1"/>
    </source>
</evidence>
<keyword evidence="2" id="KW-1185">Reference proteome</keyword>
<evidence type="ECO:0000313" key="2">
    <source>
        <dbReference type="Proteomes" id="UP000265520"/>
    </source>
</evidence>
<organism evidence="1 2">
    <name type="scientific">Trifolium medium</name>
    <dbReference type="NCBI Taxonomy" id="97028"/>
    <lineage>
        <taxon>Eukaryota</taxon>
        <taxon>Viridiplantae</taxon>
        <taxon>Streptophyta</taxon>
        <taxon>Embryophyta</taxon>
        <taxon>Tracheophyta</taxon>
        <taxon>Spermatophyta</taxon>
        <taxon>Magnoliopsida</taxon>
        <taxon>eudicotyledons</taxon>
        <taxon>Gunneridae</taxon>
        <taxon>Pentapetalae</taxon>
        <taxon>rosids</taxon>
        <taxon>fabids</taxon>
        <taxon>Fabales</taxon>
        <taxon>Fabaceae</taxon>
        <taxon>Papilionoideae</taxon>
        <taxon>50 kb inversion clade</taxon>
        <taxon>NPAAA clade</taxon>
        <taxon>Hologalegina</taxon>
        <taxon>IRL clade</taxon>
        <taxon>Trifolieae</taxon>
        <taxon>Trifolium</taxon>
    </lineage>
</organism>
<dbReference type="EMBL" id="LXQA010261289">
    <property type="protein sequence ID" value="MCI38910.1"/>
    <property type="molecule type" value="Genomic_DNA"/>
</dbReference>
<accession>A0A392RSZ8</accession>
<comment type="caution">
    <text evidence="1">The sequence shown here is derived from an EMBL/GenBank/DDBJ whole genome shotgun (WGS) entry which is preliminary data.</text>
</comment>
<reference evidence="1 2" key="1">
    <citation type="journal article" date="2018" name="Front. Plant Sci.">
        <title>Red Clover (Trifolium pratense) and Zigzag Clover (T. medium) - A Picture of Genomic Similarities and Differences.</title>
        <authorList>
            <person name="Dluhosova J."/>
            <person name="Istvanek J."/>
            <person name="Nedelnik J."/>
            <person name="Repkova J."/>
        </authorList>
    </citation>
    <scope>NUCLEOTIDE SEQUENCE [LARGE SCALE GENOMIC DNA]</scope>
    <source>
        <strain evidence="2">cv. 10/8</strain>
        <tissue evidence="1">Leaf</tissue>
    </source>
</reference>